<organism evidence="2 3">
    <name type="scientific">Megaselia scalaris</name>
    <name type="common">Humpbacked fly</name>
    <name type="synonym">Phora scalaris</name>
    <dbReference type="NCBI Taxonomy" id="36166"/>
    <lineage>
        <taxon>Eukaryota</taxon>
        <taxon>Metazoa</taxon>
        <taxon>Ecdysozoa</taxon>
        <taxon>Arthropoda</taxon>
        <taxon>Hexapoda</taxon>
        <taxon>Insecta</taxon>
        <taxon>Pterygota</taxon>
        <taxon>Neoptera</taxon>
        <taxon>Endopterygota</taxon>
        <taxon>Diptera</taxon>
        <taxon>Brachycera</taxon>
        <taxon>Muscomorpha</taxon>
        <taxon>Platypezoidea</taxon>
        <taxon>Phoridae</taxon>
        <taxon>Megaseliini</taxon>
        <taxon>Megaselia</taxon>
    </lineage>
</organism>
<feature type="transmembrane region" description="Helical" evidence="1">
    <location>
        <begin position="35"/>
        <end position="55"/>
    </location>
</feature>
<evidence type="ECO:0000313" key="2">
    <source>
        <dbReference type="EnsemblMetazoa" id="MESCA007293-PA"/>
    </source>
</evidence>
<keyword evidence="1" id="KW-1133">Transmembrane helix</keyword>
<sequence>MEKTLDIEESSLHKKPITKTYTYEEAIAATGVGRFHYFLLLVSGALMVAAVVEVVGL</sequence>
<reference evidence="2" key="2">
    <citation type="submission" date="2015-06" db="UniProtKB">
        <authorList>
            <consortium name="EnsemblMetazoa"/>
        </authorList>
    </citation>
    <scope>IDENTIFICATION</scope>
</reference>
<dbReference type="EMBL" id="CAQQ02143772">
    <property type="status" value="NOT_ANNOTATED_CDS"/>
    <property type="molecule type" value="Genomic_DNA"/>
</dbReference>
<evidence type="ECO:0000256" key="1">
    <source>
        <dbReference type="SAM" id="Phobius"/>
    </source>
</evidence>
<keyword evidence="1" id="KW-0812">Transmembrane</keyword>
<proteinExistence type="predicted"/>
<dbReference type="STRING" id="36166.T1GU84"/>
<dbReference type="HOGENOM" id="CLU_3002469_0_0_1"/>
<reference evidence="3" key="1">
    <citation type="submission" date="2013-02" db="EMBL/GenBank/DDBJ databases">
        <authorList>
            <person name="Hughes D."/>
        </authorList>
    </citation>
    <scope>NUCLEOTIDE SEQUENCE</scope>
    <source>
        <strain>Durham</strain>
        <strain evidence="3">NC isolate 2 -- Noor lab</strain>
    </source>
</reference>
<dbReference type="AlphaFoldDB" id="T1GU84"/>
<name>T1GU84_MEGSC</name>
<keyword evidence="3" id="KW-1185">Reference proteome</keyword>
<protein>
    <submittedName>
        <fullName evidence="2">Uncharacterized protein</fullName>
    </submittedName>
</protein>
<dbReference type="EnsemblMetazoa" id="MESCA007293-RA">
    <property type="protein sequence ID" value="MESCA007293-PA"/>
    <property type="gene ID" value="MESCA007293"/>
</dbReference>
<evidence type="ECO:0000313" key="3">
    <source>
        <dbReference type="Proteomes" id="UP000015102"/>
    </source>
</evidence>
<dbReference type="Proteomes" id="UP000015102">
    <property type="component" value="Unassembled WGS sequence"/>
</dbReference>
<keyword evidence="1" id="KW-0472">Membrane</keyword>
<accession>T1GU84</accession>